<gene>
    <name evidence="2" type="ORF">TAF16_0817</name>
</gene>
<feature type="domain" description="NodB homology" evidence="1">
    <location>
        <begin position="92"/>
        <end position="273"/>
    </location>
</feature>
<dbReference type="PROSITE" id="PS51677">
    <property type="entry name" value="NODB"/>
    <property type="match status" value="1"/>
</dbReference>
<reference evidence="2 3" key="1">
    <citation type="submission" date="2016-03" db="EMBL/GenBank/DDBJ databases">
        <title>Spore heat resistance.</title>
        <authorList>
            <person name="Boekhorst J."/>
            <person name="Berendsen E.M."/>
            <person name="Wells-Bennik M.H."/>
            <person name="Kuipers O.P."/>
        </authorList>
    </citation>
    <scope>NUCLEOTIDE SEQUENCE [LARGE SCALE GENOMIC DNA]</scope>
    <source>
        <strain evidence="2 3">AF16</strain>
    </source>
</reference>
<comment type="caution">
    <text evidence="2">The sequence shown here is derived from an EMBL/GenBank/DDBJ whole genome shotgun (WGS) entry which is preliminary data.</text>
</comment>
<evidence type="ECO:0000313" key="2">
    <source>
        <dbReference type="EMBL" id="OAO80983.1"/>
    </source>
</evidence>
<name>A0A178TI03_9BACL</name>
<protein>
    <submittedName>
        <fullName evidence="2">Carbohydrate Esterase Family 4</fullName>
    </submittedName>
</protein>
<dbReference type="Pfam" id="PF01522">
    <property type="entry name" value="Polysacc_deac_1"/>
    <property type="match status" value="1"/>
</dbReference>
<dbReference type="PANTHER" id="PTHR10587:SF78">
    <property type="entry name" value="PEPTIDOGLYCAN-N-ACETYLMURAMIC ACID DEACETYLASE PDAA"/>
    <property type="match status" value="1"/>
</dbReference>
<dbReference type="Gene3D" id="3.20.20.370">
    <property type="entry name" value="Glycoside hydrolase/deacetylase"/>
    <property type="match status" value="1"/>
</dbReference>
<dbReference type="InterPro" id="IPR002509">
    <property type="entry name" value="NODB_dom"/>
</dbReference>
<accession>A0A178TI03</accession>
<dbReference type="EMBL" id="LUCQ01000059">
    <property type="protein sequence ID" value="OAO80983.1"/>
    <property type="molecule type" value="Genomic_DNA"/>
</dbReference>
<dbReference type="InterPro" id="IPR014235">
    <property type="entry name" value="Spore_PdaA"/>
</dbReference>
<dbReference type="GO" id="GO:0005975">
    <property type="term" value="P:carbohydrate metabolic process"/>
    <property type="evidence" value="ECO:0007669"/>
    <property type="project" value="InterPro"/>
</dbReference>
<evidence type="ECO:0000259" key="1">
    <source>
        <dbReference type="PROSITE" id="PS51677"/>
    </source>
</evidence>
<sequence>MYFNGNPSSDELGGFFISLFAQPIIEMNTEVQAVKKTIMLLFFFLCFPLSQVDAMSWGFKRSENHLPPSAGKQLDELLAKYDAFYLGDPTKKHIYLTFDNGYENGYTAQILDVLKEKNVPATFFVTGHYLQSAPDLVKRMVNEGHIVGNHSWHHPDLTTVSDEKLREELEMVRKKTELLTGQKHMRYMRPPRGIFDERTMRIARELGYYHVFWSLAFVDWHVHDQKGWLYAYNNVMKQIHPGAIILLHTVSKDNADALAKIIDDLRKEGYVFKSLDDFMLQKINVPTWIFSL</sequence>
<dbReference type="InterPro" id="IPR011330">
    <property type="entry name" value="Glyco_hydro/deAcase_b/a-brl"/>
</dbReference>
<proteinExistence type="predicted"/>
<dbReference type="Proteomes" id="UP000078336">
    <property type="component" value="Unassembled WGS sequence"/>
</dbReference>
<dbReference type="GO" id="GO:0016020">
    <property type="term" value="C:membrane"/>
    <property type="evidence" value="ECO:0007669"/>
    <property type="project" value="TreeGrafter"/>
</dbReference>
<dbReference type="InterPro" id="IPR050248">
    <property type="entry name" value="Polysacc_deacetylase_ArnD"/>
</dbReference>
<dbReference type="PATRIC" id="fig|33934.6.peg.1671"/>
<dbReference type="SUPFAM" id="SSF88713">
    <property type="entry name" value="Glycoside hydrolase/deacetylase"/>
    <property type="match status" value="1"/>
</dbReference>
<dbReference type="NCBIfam" id="TIGR02884">
    <property type="entry name" value="spore_pdaA"/>
    <property type="match status" value="1"/>
</dbReference>
<evidence type="ECO:0000313" key="3">
    <source>
        <dbReference type="Proteomes" id="UP000078336"/>
    </source>
</evidence>
<dbReference type="AlphaFoldDB" id="A0A178TI03"/>
<dbReference type="CDD" id="cd10948">
    <property type="entry name" value="CE4_BsPdaA_like"/>
    <property type="match status" value="1"/>
</dbReference>
<keyword evidence="3" id="KW-1185">Reference proteome</keyword>
<dbReference type="PANTHER" id="PTHR10587">
    <property type="entry name" value="GLYCOSYL TRANSFERASE-RELATED"/>
    <property type="match status" value="1"/>
</dbReference>
<organism evidence="2 3">
    <name type="scientific">Anoxybacillus flavithermus</name>
    <dbReference type="NCBI Taxonomy" id="33934"/>
    <lineage>
        <taxon>Bacteria</taxon>
        <taxon>Bacillati</taxon>
        <taxon>Bacillota</taxon>
        <taxon>Bacilli</taxon>
        <taxon>Bacillales</taxon>
        <taxon>Anoxybacillaceae</taxon>
        <taxon>Anoxybacillus</taxon>
    </lineage>
</organism>
<dbReference type="GO" id="GO:0016810">
    <property type="term" value="F:hydrolase activity, acting on carbon-nitrogen (but not peptide) bonds"/>
    <property type="evidence" value="ECO:0007669"/>
    <property type="project" value="InterPro"/>
</dbReference>